<comment type="caution">
    <text evidence="1">The sequence shown here is derived from an EMBL/GenBank/DDBJ whole genome shotgun (WGS) entry which is preliminary data.</text>
</comment>
<sequence length="156" mass="17401">MDNAEPNISTFAKFDDILTDSINDEGFSSPRRSIQEEVWRSFVTNRDAKVLGDACELGVATNNTIFSDDLVRFEERSVLDETCGFLLLKDEIFNGTRGLGSILGTGTRGHTPPHSIRILKSSSVDFFSTAITVKSRVMAGYSILFVDLRRFVRMLP</sequence>
<dbReference type="AlphaFoldDB" id="M0NCS3"/>
<name>M0NCS3_9EURY</name>
<evidence type="ECO:0000313" key="1">
    <source>
        <dbReference type="EMBL" id="EMA54889.1"/>
    </source>
</evidence>
<dbReference type="Proteomes" id="UP000011625">
    <property type="component" value="Unassembled WGS sequence"/>
</dbReference>
<keyword evidence="2" id="KW-1185">Reference proteome</keyword>
<dbReference type="EMBL" id="AOME01000017">
    <property type="protein sequence ID" value="EMA54889.1"/>
    <property type="molecule type" value="Genomic_DNA"/>
</dbReference>
<accession>M0NCS3</accession>
<evidence type="ECO:0000313" key="2">
    <source>
        <dbReference type="Proteomes" id="UP000011625"/>
    </source>
</evidence>
<protein>
    <submittedName>
        <fullName evidence="1">Uncharacterized protein</fullName>
    </submittedName>
</protein>
<gene>
    <name evidence="1" type="ORF">C450_04408</name>
</gene>
<reference evidence="1 2" key="1">
    <citation type="journal article" date="2014" name="PLoS Genet.">
        <title>Phylogenetically driven sequencing of extremely halophilic archaea reveals strategies for static and dynamic osmo-response.</title>
        <authorList>
            <person name="Becker E.A."/>
            <person name="Seitzer P.M."/>
            <person name="Tritt A."/>
            <person name="Larsen D."/>
            <person name="Krusor M."/>
            <person name="Yao A.I."/>
            <person name="Wu D."/>
            <person name="Madern D."/>
            <person name="Eisen J.A."/>
            <person name="Darling A.E."/>
            <person name="Facciotti M.T."/>
        </authorList>
    </citation>
    <scope>NUCLEOTIDE SEQUENCE [LARGE SCALE GENOMIC DNA]</scope>
    <source>
        <strain evidence="1 2">DSM 8989</strain>
    </source>
</reference>
<proteinExistence type="predicted"/>
<organism evidence="1 2">
    <name type="scientific">Halococcus salifodinae DSM 8989</name>
    <dbReference type="NCBI Taxonomy" id="1227456"/>
    <lineage>
        <taxon>Archaea</taxon>
        <taxon>Methanobacteriati</taxon>
        <taxon>Methanobacteriota</taxon>
        <taxon>Stenosarchaea group</taxon>
        <taxon>Halobacteria</taxon>
        <taxon>Halobacteriales</taxon>
        <taxon>Halococcaceae</taxon>
        <taxon>Halococcus</taxon>
    </lineage>
</organism>